<gene>
    <name evidence="2" type="ORF">FKW44_012133</name>
</gene>
<keyword evidence="3" id="KW-1185">Reference proteome</keyword>
<organism evidence="2 3">
    <name type="scientific">Caligus rogercresseyi</name>
    <name type="common">Sea louse</name>
    <dbReference type="NCBI Taxonomy" id="217165"/>
    <lineage>
        <taxon>Eukaryota</taxon>
        <taxon>Metazoa</taxon>
        <taxon>Ecdysozoa</taxon>
        <taxon>Arthropoda</taxon>
        <taxon>Crustacea</taxon>
        <taxon>Multicrustacea</taxon>
        <taxon>Hexanauplia</taxon>
        <taxon>Copepoda</taxon>
        <taxon>Siphonostomatoida</taxon>
        <taxon>Caligidae</taxon>
        <taxon>Caligus</taxon>
    </lineage>
</organism>
<dbReference type="Proteomes" id="UP000595437">
    <property type="component" value="Chromosome 8"/>
</dbReference>
<dbReference type="OrthoDB" id="6627680at2759"/>
<feature type="non-terminal residue" evidence="2">
    <location>
        <position position="126"/>
    </location>
</feature>
<proteinExistence type="predicted"/>
<name>A0A7T8HJ97_CALRO</name>
<dbReference type="EMBL" id="CP045897">
    <property type="protein sequence ID" value="QQP50954.1"/>
    <property type="molecule type" value="Genomic_DNA"/>
</dbReference>
<dbReference type="AlphaFoldDB" id="A0A7T8HJ97"/>
<reference evidence="3" key="1">
    <citation type="submission" date="2021-01" db="EMBL/GenBank/DDBJ databases">
        <title>Caligus Genome Assembly.</title>
        <authorList>
            <person name="Gallardo-Escarate C."/>
        </authorList>
    </citation>
    <scope>NUCLEOTIDE SEQUENCE [LARGE SCALE GENOMIC DNA]</scope>
</reference>
<dbReference type="Pfam" id="PF12017">
    <property type="entry name" value="Tnp_P_element"/>
    <property type="match status" value="1"/>
</dbReference>
<evidence type="ECO:0000259" key="1">
    <source>
        <dbReference type="Pfam" id="PF12017"/>
    </source>
</evidence>
<evidence type="ECO:0000313" key="3">
    <source>
        <dbReference type="Proteomes" id="UP000595437"/>
    </source>
</evidence>
<protein>
    <recommendedName>
        <fullName evidence="1">THAP9-like helix-turn-helix domain-containing protein</fullName>
    </recommendedName>
</protein>
<dbReference type="InterPro" id="IPR021896">
    <property type="entry name" value="THAP9-like_HTH"/>
</dbReference>
<feature type="non-terminal residue" evidence="2">
    <location>
        <position position="1"/>
    </location>
</feature>
<sequence>MYLKNKAIKRLQQRKRTKPTTLANVEQIISAMEPYLTKVQHSLISIQLRAAVGKVKRCYNKEFKTFAVSVYYKSPSCYRFLSTKFKLPAVSTIQSWMSNLLVNEGFCPNLLRLLELRCRSLEEKDR</sequence>
<feature type="domain" description="THAP9-like helix-turn-helix" evidence="1">
    <location>
        <begin position="28"/>
        <end position="96"/>
    </location>
</feature>
<evidence type="ECO:0000313" key="2">
    <source>
        <dbReference type="EMBL" id="QQP50954.1"/>
    </source>
</evidence>
<accession>A0A7T8HJ97</accession>